<organism evidence="3 4">
    <name type="scientific">Marinospirillum celere</name>
    <dbReference type="NCBI Taxonomy" id="1122252"/>
    <lineage>
        <taxon>Bacteria</taxon>
        <taxon>Pseudomonadati</taxon>
        <taxon>Pseudomonadota</taxon>
        <taxon>Gammaproteobacteria</taxon>
        <taxon>Oceanospirillales</taxon>
        <taxon>Oceanospirillaceae</taxon>
        <taxon>Marinospirillum</taxon>
    </lineage>
</organism>
<keyword evidence="3" id="KW-0269">Exonuclease</keyword>
<dbReference type="STRING" id="1122252.SAMN05660443_1020"/>
<dbReference type="PANTHER" id="PTHR32114:SF2">
    <property type="entry name" value="ABC TRANSPORTER ABCH.3"/>
    <property type="match status" value="1"/>
</dbReference>
<feature type="coiled-coil region" evidence="1">
    <location>
        <begin position="370"/>
        <end position="472"/>
    </location>
</feature>
<keyword evidence="1" id="KW-0175">Coiled coil</keyword>
<dbReference type="EMBL" id="FOLH01000002">
    <property type="protein sequence ID" value="SFB98854.1"/>
    <property type="molecule type" value="Genomic_DNA"/>
</dbReference>
<accession>A0A1I1FHR3</accession>
<evidence type="ECO:0000259" key="2">
    <source>
        <dbReference type="Pfam" id="PF13476"/>
    </source>
</evidence>
<reference evidence="3 4" key="1">
    <citation type="submission" date="2016-10" db="EMBL/GenBank/DDBJ databases">
        <authorList>
            <person name="de Groot N.N."/>
        </authorList>
    </citation>
    <scope>NUCLEOTIDE SEQUENCE [LARGE SCALE GENOMIC DNA]</scope>
    <source>
        <strain evidence="3 4">DSM 18438</strain>
    </source>
</reference>
<keyword evidence="4" id="KW-1185">Reference proteome</keyword>
<dbReference type="SUPFAM" id="SSF52540">
    <property type="entry name" value="P-loop containing nucleoside triphosphate hydrolases"/>
    <property type="match status" value="2"/>
</dbReference>
<dbReference type="InterPro" id="IPR038729">
    <property type="entry name" value="Rad50/SbcC_AAA"/>
</dbReference>
<proteinExistence type="predicted"/>
<dbReference type="Proteomes" id="UP000199058">
    <property type="component" value="Unassembled WGS sequence"/>
</dbReference>
<evidence type="ECO:0000256" key="1">
    <source>
        <dbReference type="SAM" id="Coils"/>
    </source>
</evidence>
<feature type="coiled-coil region" evidence="1">
    <location>
        <begin position="304"/>
        <end position="345"/>
    </location>
</feature>
<dbReference type="AlphaFoldDB" id="A0A1I1FHR3"/>
<gene>
    <name evidence="3" type="ORF">SAMN05660443_1020</name>
</gene>
<feature type="coiled-coil region" evidence="1">
    <location>
        <begin position="588"/>
        <end position="840"/>
    </location>
</feature>
<dbReference type="GO" id="GO:0016887">
    <property type="term" value="F:ATP hydrolysis activity"/>
    <property type="evidence" value="ECO:0007669"/>
    <property type="project" value="InterPro"/>
</dbReference>
<keyword evidence="3" id="KW-0540">Nuclease</keyword>
<dbReference type="InterPro" id="IPR027417">
    <property type="entry name" value="P-loop_NTPase"/>
</dbReference>
<dbReference type="GO" id="GO:0006302">
    <property type="term" value="P:double-strand break repair"/>
    <property type="evidence" value="ECO:0007669"/>
    <property type="project" value="InterPro"/>
</dbReference>
<keyword evidence="3" id="KW-0378">Hydrolase</keyword>
<feature type="domain" description="Rad50/SbcC-type AAA" evidence="2">
    <location>
        <begin position="5"/>
        <end position="234"/>
    </location>
</feature>
<protein>
    <submittedName>
        <fullName evidence="3">Exonuclease SbcC</fullName>
    </submittedName>
</protein>
<dbReference type="Gene3D" id="3.40.50.300">
    <property type="entry name" value="P-loop containing nucleotide triphosphate hydrolases"/>
    <property type="match status" value="2"/>
</dbReference>
<dbReference type="Pfam" id="PF13558">
    <property type="entry name" value="SbcC_Walker_B"/>
    <property type="match status" value="1"/>
</dbReference>
<evidence type="ECO:0000313" key="3">
    <source>
        <dbReference type="EMBL" id="SFB98854.1"/>
    </source>
</evidence>
<sequence length="1018" mass="116176">MKPRQLSLQAFGPFAGCEELDFTRLGESPLFLINGPTGAGKSTLLDALCFALYGQTTGNDRSGAQMRCDRAEAKNLTWVELTFSLGQRSYRIYRAPEQERPKQKGEGWTTQAARVELYQLDAQEGEKLLGTKAGEVINHIQELLGLTVDQFRQVMVLPQGKFRELLLASSRDREAIFSQLFQTQIYKQLEDKLKARAGQIQREMQDHKLRISGILESCKLHTEEEVAQELQELKPRHQQLLVQKKDAQEKHLQAVKASNSAQQLQAQFLTLNQLKTQYQSHLDQQPAIQVQEEQLALDAKARKIQPQKNELDRLEKHHQQLQNQLQVCQQKYQQALANKQQTEKARLLAEEADSNQRPGLLQGQHRLQSYQEKVGQLAEQERKVNLAQKEAKKANDTLIDLQAQEQQLKKQIKATEEELSQLAQQQQNLAEAPLQRERLSQQLQSRQRLEELRLAQQKLSEDQRSAQEQEQLAQRFWQEQQQKAQETEYHWHLGQAAELAQQLFPGQPCPVCGSQEHPAPAQPTNPQGLVSKEQLQTARQEVEKAAKLLQDWTAHCQGLDYQLQENHRQQQELIAGLQELAEQPLAILQASFQQLVQQEQQLKIAQQRQQQLTEQQRQYQEQFNELEPQLLQVQNRWQQANDELVTEQSLLNQLEKELPAQLRTRQALAQALDKLSQQLQALEQAKSQAQQQDQEQDKQLAAWVQQEKDLQEQLSTSLEEQKTAAQNWEQALEASGFKNSVSWQAVLLEDQQLEVFSQQVNAWKDKKHQLEGKLDQLKETLAEQKHPDLEYFKQQETAAEQALEALQTEFQQLDQRWNQLQETAKRLEKAHRENQTLEDRYRIYGTLADVATGASGSKISFQRFVLGVLLDDVLALASRRLDHMSRGRYSLVRSQETGGRGAAGLDLQVHDAYSGRRRDVATLSGGESFMAALSLALGLSEVVQAYAGGVRLETLFIDEGFGSLDTETLDLAVATLMELQTGGRMIGVISHVSELKEQLNQRIDVLSDVQGSRLCLQV</sequence>
<dbReference type="PANTHER" id="PTHR32114">
    <property type="entry name" value="ABC TRANSPORTER ABCH.3"/>
    <property type="match status" value="1"/>
</dbReference>
<dbReference type="OrthoDB" id="9795626at2"/>
<dbReference type="GO" id="GO:0004527">
    <property type="term" value="F:exonuclease activity"/>
    <property type="evidence" value="ECO:0007669"/>
    <property type="project" value="UniProtKB-KW"/>
</dbReference>
<name>A0A1I1FHR3_9GAMM</name>
<evidence type="ECO:0000313" key="4">
    <source>
        <dbReference type="Proteomes" id="UP000199058"/>
    </source>
</evidence>
<dbReference type="Pfam" id="PF13476">
    <property type="entry name" value="AAA_23"/>
    <property type="match status" value="1"/>
</dbReference>
<dbReference type="RefSeq" id="WP_091960180.1">
    <property type="nucleotide sequence ID" value="NZ_FOLH01000002.1"/>
</dbReference>